<dbReference type="InterPro" id="IPR002481">
    <property type="entry name" value="FUR"/>
</dbReference>
<dbReference type="InterPro" id="IPR036388">
    <property type="entry name" value="WH-like_DNA-bd_sf"/>
</dbReference>
<keyword evidence="6" id="KW-0804">Transcription</keyword>
<dbReference type="PANTHER" id="PTHR33202:SF22">
    <property type="entry name" value="HYDROGEN PEROXIDE SENSITIVE REPRESSOR"/>
    <property type="match status" value="1"/>
</dbReference>
<evidence type="ECO:0000256" key="5">
    <source>
        <dbReference type="ARBA" id="ARBA00023125"/>
    </source>
</evidence>
<proteinExistence type="inferred from homology"/>
<evidence type="ECO:0000256" key="6">
    <source>
        <dbReference type="ARBA" id="ARBA00023163"/>
    </source>
</evidence>
<evidence type="ECO:0000256" key="4">
    <source>
        <dbReference type="ARBA" id="ARBA00023015"/>
    </source>
</evidence>
<keyword evidence="5" id="KW-0238">DNA-binding</keyword>
<dbReference type="InterPro" id="IPR036390">
    <property type="entry name" value="WH_DNA-bd_sf"/>
</dbReference>
<dbReference type="GO" id="GO:0045892">
    <property type="term" value="P:negative regulation of DNA-templated transcription"/>
    <property type="evidence" value="ECO:0007669"/>
    <property type="project" value="TreeGrafter"/>
</dbReference>
<dbReference type="CDD" id="cd07153">
    <property type="entry name" value="Fur_like"/>
    <property type="match status" value="1"/>
</dbReference>
<dbReference type="GO" id="GO:0000976">
    <property type="term" value="F:transcription cis-regulatory region binding"/>
    <property type="evidence" value="ECO:0007669"/>
    <property type="project" value="TreeGrafter"/>
</dbReference>
<organism evidence="7">
    <name type="scientific">freshwater metagenome</name>
    <dbReference type="NCBI Taxonomy" id="449393"/>
    <lineage>
        <taxon>unclassified sequences</taxon>
        <taxon>metagenomes</taxon>
        <taxon>ecological metagenomes</taxon>
    </lineage>
</organism>
<sequence>MRPPNELSTAFRAIGLKVTPQRQVLFSLLHDHDGHPSAESIHLAASAVMPGISLRTVYQTLNDLVAMGELQQLQLTPGSSRFDPNVSDHHHLVCDRCGDVRDVYVGGVTGLEVQGLEGFSIAITDVVFRGTCATCLDGSSATGTRTPDPTRPT</sequence>
<evidence type="ECO:0000256" key="3">
    <source>
        <dbReference type="ARBA" id="ARBA00022833"/>
    </source>
</evidence>
<dbReference type="Gene3D" id="1.10.10.10">
    <property type="entry name" value="Winged helix-like DNA-binding domain superfamily/Winged helix DNA-binding domain"/>
    <property type="match status" value="1"/>
</dbReference>
<gene>
    <name evidence="7" type="ORF">UFOPK1493_02690</name>
</gene>
<dbReference type="InterPro" id="IPR043135">
    <property type="entry name" value="Fur_C"/>
</dbReference>
<keyword evidence="2" id="KW-0678">Repressor</keyword>
<name>A0A6J6EJS9_9ZZZZ</name>
<dbReference type="PANTHER" id="PTHR33202">
    <property type="entry name" value="ZINC UPTAKE REGULATION PROTEIN"/>
    <property type="match status" value="1"/>
</dbReference>
<evidence type="ECO:0000256" key="1">
    <source>
        <dbReference type="ARBA" id="ARBA00007957"/>
    </source>
</evidence>
<keyword evidence="3" id="KW-0862">Zinc</keyword>
<dbReference type="GO" id="GO:1900376">
    <property type="term" value="P:regulation of secondary metabolite biosynthetic process"/>
    <property type="evidence" value="ECO:0007669"/>
    <property type="project" value="TreeGrafter"/>
</dbReference>
<dbReference type="Pfam" id="PF01475">
    <property type="entry name" value="FUR"/>
    <property type="match status" value="1"/>
</dbReference>
<dbReference type="SUPFAM" id="SSF46785">
    <property type="entry name" value="Winged helix' DNA-binding domain"/>
    <property type="match status" value="1"/>
</dbReference>
<evidence type="ECO:0000313" key="7">
    <source>
        <dbReference type="EMBL" id="CAB4575595.1"/>
    </source>
</evidence>
<protein>
    <submittedName>
        <fullName evidence="7">Unannotated protein</fullName>
    </submittedName>
</protein>
<comment type="similarity">
    <text evidence="1">Belongs to the Fur family.</text>
</comment>
<dbReference type="GO" id="GO:0003700">
    <property type="term" value="F:DNA-binding transcription factor activity"/>
    <property type="evidence" value="ECO:0007669"/>
    <property type="project" value="InterPro"/>
</dbReference>
<dbReference type="EMBL" id="CAEZSR010000119">
    <property type="protein sequence ID" value="CAB4575595.1"/>
    <property type="molecule type" value="Genomic_DNA"/>
</dbReference>
<accession>A0A6J6EJS9</accession>
<dbReference type="GO" id="GO:0008270">
    <property type="term" value="F:zinc ion binding"/>
    <property type="evidence" value="ECO:0007669"/>
    <property type="project" value="TreeGrafter"/>
</dbReference>
<dbReference type="Gene3D" id="3.30.1490.190">
    <property type="match status" value="1"/>
</dbReference>
<keyword evidence="4" id="KW-0805">Transcription regulation</keyword>
<dbReference type="AlphaFoldDB" id="A0A6J6EJS9"/>
<evidence type="ECO:0000256" key="2">
    <source>
        <dbReference type="ARBA" id="ARBA00022491"/>
    </source>
</evidence>
<reference evidence="7" key="1">
    <citation type="submission" date="2020-05" db="EMBL/GenBank/DDBJ databases">
        <authorList>
            <person name="Chiriac C."/>
            <person name="Salcher M."/>
            <person name="Ghai R."/>
            <person name="Kavagutti S V."/>
        </authorList>
    </citation>
    <scope>NUCLEOTIDE SEQUENCE</scope>
</reference>